<dbReference type="Proteomes" id="UP000478148">
    <property type="component" value="Unassembled WGS sequence"/>
</dbReference>
<evidence type="ECO:0000256" key="1">
    <source>
        <dbReference type="ARBA" id="ARBA00023125"/>
    </source>
</evidence>
<dbReference type="GO" id="GO:0006355">
    <property type="term" value="P:regulation of DNA-templated transcription"/>
    <property type="evidence" value="ECO:0007669"/>
    <property type="project" value="InterPro"/>
</dbReference>
<gene>
    <name evidence="5" type="ORF">ENC19_16420</name>
</gene>
<accession>A0A6M1L5E9</accession>
<keyword evidence="1 2" id="KW-0238">DNA-binding</keyword>
<dbReference type="GO" id="GO:0000160">
    <property type="term" value="P:phosphorelay signal transduction system"/>
    <property type="evidence" value="ECO:0007669"/>
    <property type="project" value="InterPro"/>
</dbReference>
<dbReference type="InterPro" id="IPR001867">
    <property type="entry name" value="OmpR/PhoB-type_DNA-bd"/>
</dbReference>
<dbReference type="PROSITE" id="PS51755">
    <property type="entry name" value="OMPR_PHOB"/>
    <property type="match status" value="1"/>
</dbReference>
<dbReference type="AlphaFoldDB" id="A0A6M1L5E9"/>
<dbReference type="EMBL" id="SAIY01000005">
    <property type="protein sequence ID" value="NGM14150.1"/>
    <property type="molecule type" value="Genomic_DNA"/>
</dbReference>
<name>A0A6M1L5E9_9ACTN</name>
<comment type="caution">
    <text evidence="5">The sequence shown here is derived from an EMBL/GenBank/DDBJ whole genome shotgun (WGS) entry which is preliminary data.</text>
</comment>
<keyword evidence="6" id="KW-1185">Reference proteome</keyword>
<sequence>MSVSGSRRSEGSYRRSGGCAQGRSPRPAREDVKFVRWPAERHLRDLCREERIPCLLVVEGGAEPPVCSDPREDWVRTPISPSDLDARVAALRQRSHDRRTPVLDPAGTLSFRTASVVMSSTHLELMDLFVERFGQVVYRWELMAILTKRDSTSTRNALDLHIMRMRKRIAPLDLDIVTAWGRGYALEEKSPWAAVASKPSAVDHC</sequence>
<evidence type="ECO:0000256" key="2">
    <source>
        <dbReference type="PROSITE-ProRule" id="PRU01091"/>
    </source>
</evidence>
<dbReference type="Pfam" id="PF00486">
    <property type="entry name" value="Trans_reg_C"/>
    <property type="match status" value="1"/>
</dbReference>
<evidence type="ECO:0000313" key="5">
    <source>
        <dbReference type="EMBL" id="NGM14150.1"/>
    </source>
</evidence>
<dbReference type="SMART" id="SM00862">
    <property type="entry name" value="Trans_reg_C"/>
    <property type="match status" value="1"/>
</dbReference>
<proteinExistence type="predicted"/>
<protein>
    <submittedName>
        <fullName evidence="5">Response regulator transcription factor</fullName>
    </submittedName>
</protein>
<dbReference type="GO" id="GO:0003677">
    <property type="term" value="F:DNA binding"/>
    <property type="evidence" value="ECO:0007669"/>
    <property type="project" value="UniProtKB-UniRule"/>
</dbReference>
<organism evidence="5 6">
    <name type="scientific">Verrucosispora sioxanthis</name>
    <dbReference type="NCBI Taxonomy" id="2499994"/>
    <lineage>
        <taxon>Bacteria</taxon>
        <taxon>Bacillati</taxon>
        <taxon>Actinomycetota</taxon>
        <taxon>Actinomycetes</taxon>
        <taxon>Micromonosporales</taxon>
        <taxon>Micromonosporaceae</taxon>
        <taxon>Micromonospora</taxon>
    </lineage>
</organism>
<reference evidence="5 6" key="1">
    <citation type="submission" date="2020-02" db="EMBL/GenBank/DDBJ databases">
        <title>Draft Genome Sequence of Verrucosispora sp. Strain CWR15, Isolated from Gulf of Mexico Sponge.</title>
        <authorList>
            <person name="Kennedy S.J."/>
            <person name="Cella E."/>
            <person name="Azarian T."/>
            <person name="Baker B.J."/>
            <person name="Shaw L.N."/>
        </authorList>
    </citation>
    <scope>NUCLEOTIDE SEQUENCE [LARGE SCALE GENOMIC DNA]</scope>
    <source>
        <strain evidence="5 6">CWR15</strain>
    </source>
</reference>
<feature type="DNA-binding region" description="OmpR/PhoB-type" evidence="2">
    <location>
        <begin position="93"/>
        <end position="188"/>
    </location>
</feature>
<dbReference type="InterPro" id="IPR036388">
    <property type="entry name" value="WH-like_DNA-bd_sf"/>
</dbReference>
<dbReference type="Gene3D" id="1.10.10.10">
    <property type="entry name" value="Winged helix-like DNA-binding domain superfamily/Winged helix DNA-binding domain"/>
    <property type="match status" value="1"/>
</dbReference>
<evidence type="ECO:0000259" key="4">
    <source>
        <dbReference type="PROSITE" id="PS51755"/>
    </source>
</evidence>
<evidence type="ECO:0000313" key="6">
    <source>
        <dbReference type="Proteomes" id="UP000478148"/>
    </source>
</evidence>
<dbReference type="CDD" id="cd00383">
    <property type="entry name" value="trans_reg_C"/>
    <property type="match status" value="1"/>
</dbReference>
<feature type="domain" description="OmpR/PhoB-type" evidence="4">
    <location>
        <begin position="93"/>
        <end position="188"/>
    </location>
</feature>
<dbReference type="SUPFAM" id="SSF46894">
    <property type="entry name" value="C-terminal effector domain of the bipartite response regulators"/>
    <property type="match status" value="1"/>
</dbReference>
<feature type="region of interest" description="Disordered" evidence="3">
    <location>
        <begin position="1"/>
        <end position="31"/>
    </location>
</feature>
<dbReference type="InterPro" id="IPR016032">
    <property type="entry name" value="Sig_transdc_resp-reg_C-effctor"/>
</dbReference>
<evidence type="ECO:0000256" key="3">
    <source>
        <dbReference type="SAM" id="MobiDB-lite"/>
    </source>
</evidence>